<evidence type="ECO:0000313" key="4">
    <source>
        <dbReference type="Proteomes" id="UP000309215"/>
    </source>
</evidence>
<dbReference type="EMBL" id="SSMQ01000025">
    <property type="protein sequence ID" value="TKD04388.1"/>
    <property type="molecule type" value="Genomic_DNA"/>
</dbReference>
<evidence type="ECO:0000256" key="2">
    <source>
        <dbReference type="SAM" id="SignalP"/>
    </source>
</evidence>
<name>A0A4U1J8U6_9BACT</name>
<dbReference type="Pfam" id="PF13174">
    <property type="entry name" value="TPR_6"/>
    <property type="match status" value="2"/>
</dbReference>
<dbReference type="OrthoDB" id="5515373at2"/>
<evidence type="ECO:0000313" key="3">
    <source>
        <dbReference type="EMBL" id="TKD04388.1"/>
    </source>
</evidence>
<dbReference type="InterPro" id="IPR019734">
    <property type="entry name" value="TPR_rpt"/>
</dbReference>
<proteinExistence type="predicted"/>
<sequence length="802" mass="88892">MKSTRGSRTRKALLAGLLAACATLVPSFAHAIDAEQAISTATQQITIAGNGLRAIEDAIQKSKGRERTPAQRIADAVLLVGSRDWDRAATLLNEILEKYPDHPTAYPDALSLLGETYFQSRQYLSARRVYFRITDRVQEPRFLTYQGKALERLVDIALRTKDYRHLDDVFSAMNRLPPAAVTSGISYARGKGLVVKKDWAGAKAALASVDPKSEYAHQAGYLLGVVAMKEATPPPVPLAEGEVPPRAPRSRYVVAIDQFRKVTQLAPDSKEHERVIDMAWLAIGRLFYESDQWAQAVDAYNHIDRSSPEFGTMLYELGWVYVRLGDVERAQRALEVLSVADPNSQNIADGSLLRADLMLRAGQFEKSLKVYEGVRANYDPMRARVDAFLGATSDPAVYYDKLSQEQLDVLDSSSGLPTLAIQWARDAEDGPAAFAVIEGIAQCRELIQQSNDLIEKLNAVVASTNRVRAFPELKAGEEKALGLINRVGIARLSIGQGMDEVESSSLSGEIGQVRARRRSLEKRLGMIPVNDSDFQEREGQALKQWNGASQSVQRMTLEVDSLQAQVNGLRRMLREAPQAGVVRDPAAVARFEQELAAHERDLAVYRKQITDLRKLVGAGKMQVGFGDQRFIDDAQVRQAYREAIVREVQLAMAGQGGASLATYAKRVAPLLQKGDETDAKVFAALSELEREVARRTTDVRAILARETAAVVGYEVELERLDKEARGVVGEVAMRNFGLVRDRLRNIVLRADVGITEEAWEVREEQMTRVRSLRVERAREEKLLREELDEVLDDSAAPGTEGK</sequence>
<dbReference type="RefSeq" id="WP_136931357.1">
    <property type="nucleotide sequence ID" value="NZ_SSMQ01000025.1"/>
</dbReference>
<dbReference type="InterPro" id="IPR011990">
    <property type="entry name" value="TPR-like_helical_dom_sf"/>
</dbReference>
<evidence type="ECO:0000256" key="1">
    <source>
        <dbReference type="SAM" id="Coils"/>
    </source>
</evidence>
<gene>
    <name evidence="3" type="ORF">E8A74_23810</name>
</gene>
<organism evidence="3 4">
    <name type="scientific">Polyangium fumosum</name>
    <dbReference type="NCBI Taxonomy" id="889272"/>
    <lineage>
        <taxon>Bacteria</taxon>
        <taxon>Pseudomonadati</taxon>
        <taxon>Myxococcota</taxon>
        <taxon>Polyangia</taxon>
        <taxon>Polyangiales</taxon>
        <taxon>Polyangiaceae</taxon>
        <taxon>Polyangium</taxon>
    </lineage>
</organism>
<dbReference type="SUPFAM" id="SSF48452">
    <property type="entry name" value="TPR-like"/>
    <property type="match status" value="1"/>
</dbReference>
<keyword evidence="1" id="KW-0175">Coiled coil</keyword>
<dbReference type="Gene3D" id="1.25.40.10">
    <property type="entry name" value="Tetratricopeptide repeat domain"/>
    <property type="match status" value="2"/>
</dbReference>
<keyword evidence="2" id="KW-0732">Signal</keyword>
<feature type="signal peptide" evidence="2">
    <location>
        <begin position="1"/>
        <end position="31"/>
    </location>
</feature>
<dbReference type="Proteomes" id="UP000309215">
    <property type="component" value="Unassembled WGS sequence"/>
</dbReference>
<reference evidence="3 4" key="1">
    <citation type="submission" date="2019-04" db="EMBL/GenBank/DDBJ databases">
        <authorList>
            <person name="Li Y."/>
            <person name="Wang J."/>
        </authorList>
    </citation>
    <scope>NUCLEOTIDE SEQUENCE [LARGE SCALE GENOMIC DNA]</scope>
    <source>
        <strain evidence="3 4">DSM 14668</strain>
    </source>
</reference>
<dbReference type="AlphaFoldDB" id="A0A4U1J8U6"/>
<comment type="caution">
    <text evidence="3">The sequence shown here is derived from an EMBL/GenBank/DDBJ whole genome shotgun (WGS) entry which is preliminary data.</text>
</comment>
<feature type="coiled-coil region" evidence="1">
    <location>
        <begin position="552"/>
        <end position="615"/>
    </location>
</feature>
<keyword evidence="4" id="KW-1185">Reference proteome</keyword>
<protein>
    <submittedName>
        <fullName evidence="3">Tetratricopeptide repeat protein</fullName>
    </submittedName>
</protein>
<accession>A0A4U1J8U6</accession>
<feature type="chain" id="PRO_5020764884" evidence="2">
    <location>
        <begin position="32"/>
        <end position="802"/>
    </location>
</feature>